<comment type="caution">
    <text evidence="2">The sequence shown here is derived from an EMBL/GenBank/DDBJ whole genome shotgun (WGS) entry which is preliminary data.</text>
</comment>
<feature type="coiled-coil region" evidence="1">
    <location>
        <begin position="9"/>
        <end position="71"/>
    </location>
</feature>
<evidence type="ECO:0000313" key="3">
    <source>
        <dbReference type="Proteomes" id="UP000176604"/>
    </source>
</evidence>
<accession>A0A1F7UFW9</accession>
<gene>
    <name evidence="2" type="ORF">A3J43_00100</name>
</gene>
<dbReference type="SUPFAM" id="SSF57997">
    <property type="entry name" value="Tropomyosin"/>
    <property type="match status" value="1"/>
</dbReference>
<dbReference type="Proteomes" id="UP000176604">
    <property type="component" value="Unassembled WGS sequence"/>
</dbReference>
<evidence type="ECO:0000256" key="1">
    <source>
        <dbReference type="SAM" id="Coils"/>
    </source>
</evidence>
<dbReference type="STRING" id="1802397.A3J43_00100"/>
<proteinExistence type="predicted"/>
<organism evidence="2 3">
    <name type="scientific">Candidatus Uhrbacteria bacterium RIFCSPHIGHO2_12_FULL_54_23</name>
    <dbReference type="NCBI Taxonomy" id="1802397"/>
    <lineage>
        <taxon>Bacteria</taxon>
        <taxon>Candidatus Uhriibacteriota</taxon>
    </lineage>
</organism>
<dbReference type="Gene3D" id="1.20.5.110">
    <property type="match status" value="1"/>
</dbReference>
<sequence length="122" mass="13932">MAEEVMKKLEEHDTQLEIIARTVVNAQKQLSGVETRVVSVENRLTGVENRLVRVETKLDRVEQRMENFVTKEDHQEVMNALDALIVLAQKKDQELTFVGHQVKRNTEDIAKIKPLVGLEALS</sequence>
<dbReference type="EMBL" id="MGEF01000064">
    <property type="protein sequence ID" value="OGL77172.1"/>
    <property type="molecule type" value="Genomic_DNA"/>
</dbReference>
<protein>
    <submittedName>
        <fullName evidence="2">Uncharacterized protein</fullName>
    </submittedName>
</protein>
<dbReference type="AlphaFoldDB" id="A0A1F7UFW9"/>
<name>A0A1F7UFW9_9BACT</name>
<evidence type="ECO:0000313" key="2">
    <source>
        <dbReference type="EMBL" id="OGL77172.1"/>
    </source>
</evidence>
<reference evidence="2 3" key="1">
    <citation type="journal article" date="2016" name="Nat. Commun.">
        <title>Thousands of microbial genomes shed light on interconnected biogeochemical processes in an aquifer system.</title>
        <authorList>
            <person name="Anantharaman K."/>
            <person name="Brown C.T."/>
            <person name="Hug L.A."/>
            <person name="Sharon I."/>
            <person name="Castelle C.J."/>
            <person name="Probst A.J."/>
            <person name="Thomas B.C."/>
            <person name="Singh A."/>
            <person name="Wilkins M.J."/>
            <person name="Karaoz U."/>
            <person name="Brodie E.L."/>
            <person name="Williams K.H."/>
            <person name="Hubbard S.S."/>
            <person name="Banfield J.F."/>
        </authorList>
    </citation>
    <scope>NUCLEOTIDE SEQUENCE [LARGE SCALE GENOMIC DNA]</scope>
</reference>
<keyword evidence="1" id="KW-0175">Coiled coil</keyword>